<accession>A0AAV0Y1Z9</accession>
<evidence type="ECO:0000313" key="1">
    <source>
        <dbReference type="EMBL" id="CAI6374177.1"/>
    </source>
</evidence>
<name>A0AAV0Y1Z9_9HEMI</name>
<evidence type="ECO:0000313" key="2">
    <source>
        <dbReference type="Proteomes" id="UP001160148"/>
    </source>
</evidence>
<reference evidence="1 2" key="1">
    <citation type="submission" date="2023-01" db="EMBL/GenBank/DDBJ databases">
        <authorList>
            <person name="Whitehead M."/>
        </authorList>
    </citation>
    <scope>NUCLEOTIDE SEQUENCE [LARGE SCALE GENOMIC DNA]</scope>
</reference>
<protein>
    <submittedName>
        <fullName evidence="1">Uncharacterized protein</fullName>
    </submittedName>
</protein>
<dbReference type="Proteomes" id="UP001160148">
    <property type="component" value="Unassembled WGS sequence"/>
</dbReference>
<sequence length="238" mass="27528">MDFEFFTVSKNETILVSGAISNSLEKYQPKKLEGSPLILTKDDKLRRFRRCDLKKTVQNIKRVFRGKKARVIEPLLEQLYISISRQGESTLSTVYLQRYLHINDNEPLIVFWNGTSDITIIKRLRLTGILAYLNISAISVRNNDEFVLELSNLETKEVLYSGYLGKLNKNGRMLGLSEAHELACDINHNITHCHDPVADVILTKCLFNYIVTKIKPIKLYKLAKKYKRNFKGKINNNY</sequence>
<keyword evidence="2" id="KW-1185">Reference proteome</keyword>
<dbReference type="EMBL" id="CARXXK010001172">
    <property type="protein sequence ID" value="CAI6374177.1"/>
    <property type="molecule type" value="Genomic_DNA"/>
</dbReference>
<dbReference type="AlphaFoldDB" id="A0AAV0Y1Z9"/>
<proteinExistence type="predicted"/>
<organism evidence="1 2">
    <name type="scientific">Macrosiphum euphorbiae</name>
    <name type="common">potato aphid</name>
    <dbReference type="NCBI Taxonomy" id="13131"/>
    <lineage>
        <taxon>Eukaryota</taxon>
        <taxon>Metazoa</taxon>
        <taxon>Ecdysozoa</taxon>
        <taxon>Arthropoda</taxon>
        <taxon>Hexapoda</taxon>
        <taxon>Insecta</taxon>
        <taxon>Pterygota</taxon>
        <taxon>Neoptera</taxon>
        <taxon>Paraneoptera</taxon>
        <taxon>Hemiptera</taxon>
        <taxon>Sternorrhyncha</taxon>
        <taxon>Aphidomorpha</taxon>
        <taxon>Aphidoidea</taxon>
        <taxon>Aphididae</taxon>
        <taxon>Macrosiphini</taxon>
        <taxon>Macrosiphum</taxon>
    </lineage>
</organism>
<comment type="caution">
    <text evidence="1">The sequence shown here is derived from an EMBL/GenBank/DDBJ whole genome shotgun (WGS) entry which is preliminary data.</text>
</comment>
<gene>
    <name evidence="1" type="ORF">MEUPH1_LOCUS27825</name>
</gene>